<dbReference type="InterPro" id="IPR050769">
    <property type="entry name" value="NAT_camello-type"/>
</dbReference>
<keyword evidence="4" id="KW-1185">Reference proteome</keyword>
<dbReference type="Gene3D" id="3.40.630.30">
    <property type="match status" value="1"/>
</dbReference>
<sequence length="177" mass="19231">MNASIRIRPARPEEHAETGALVRAAYAADFALGAEYLAEIEDVAGRATSSEVLVAVEADPETGERILATVTIPRPGERLQDDTEPGEMDLRLLGVAHAARGRGIGEAVVRHCLRVARDRGCHRVVLHTGEIMTGAQRLYERLGFTRIPEREFDIEVLGGTRRILAYGLALTGVRVPA</sequence>
<evidence type="ECO:0000313" key="3">
    <source>
        <dbReference type="EMBL" id="UOQ56513.1"/>
    </source>
</evidence>
<accession>A0ABY4FIJ7</accession>
<evidence type="ECO:0000313" key="4">
    <source>
        <dbReference type="Proteomes" id="UP000831786"/>
    </source>
</evidence>
<keyword evidence="1" id="KW-0808">Transferase</keyword>
<dbReference type="Proteomes" id="UP000831786">
    <property type="component" value="Chromosome"/>
</dbReference>
<proteinExistence type="predicted"/>
<dbReference type="PROSITE" id="PS51186">
    <property type="entry name" value="GNAT"/>
    <property type="match status" value="1"/>
</dbReference>
<dbReference type="SUPFAM" id="SSF55729">
    <property type="entry name" value="Acyl-CoA N-acyltransferases (Nat)"/>
    <property type="match status" value="1"/>
</dbReference>
<dbReference type="InterPro" id="IPR016181">
    <property type="entry name" value="Acyl_CoA_acyltransferase"/>
</dbReference>
<feature type="domain" description="N-acetyltransferase" evidence="2">
    <location>
        <begin position="5"/>
        <end position="173"/>
    </location>
</feature>
<protein>
    <submittedName>
        <fullName evidence="3">GNAT family N-acetyltransferase</fullName>
    </submittedName>
</protein>
<reference evidence="3 4" key="1">
    <citation type="submission" date="2022-04" db="EMBL/GenBank/DDBJ databases">
        <title>Leucobacter sp. isolated from rhizosphere of garlic.</title>
        <authorList>
            <person name="Won M."/>
            <person name="Lee C.-M."/>
            <person name="Woen H.-Y."/>
            <person name="Kwon S.-W."/>
        </authorList>
    </citation>
    <scope>NUCLEOTIDE SEQUENCE [LARGE SCALE GENOMIC DNA]</scope>
    <source>
        <strain evidence="3 4">H21R-40</strain>
    </source>
</reference>
<dbReference type="CDD" id="cd04301">
    <property type="entry name" value="NAT_SF"/>
    <property type="match status" value="1"/>
</dbReference>
<dbReference type="PANTHER" id="PTHR13947:SF37">
    <property type="entry name" value="LD18367P"/>
    <property type="match status" value="1"/>
</dbReference>
<dbReference type="Pfam" id="PF00583">
    <property type="entry name" value="Acetyltransf_1"/>
    <property type="match status" value="1"/>
</dbReference>
<name>A0ABY4FIJ7_9MICO</name>
<organism evidence="3 4">
    <name type="scientific">Leucobacter allii</name>
    <dbReference type="NCBI Taxonomy" id="2932247"/>
    <lineage>
        <taxon>Bacteria</taxon>
        <taxon>Bacillati</taxon>
        <taxon>Actinomycetota</taxon>
        <taxon>Actinomycetes</taxon>
        <taxon>Micrococcales</taxon>
        <taxon>Microbacteriaceae</taxon>
        <taxon>Leucobacter</taxon>
    </lineage>
</organism>
<dbReference type="RefSeq" id="WP_244726850.1">
    <property type="nucleotide sequence ID" value="NZ_CP095045.1"/>
</dbReference>
<dbReference type="InterPro" id="IPR000182">
    <property type="entry name" value="GNAT_dom"/>
</dbReference>
<evidence type="ECO:0000256" key="1">
    <source>
        <dbReference type="ARBA" id="ARBA00022679"/>
    </source>
</evidence>
<dbReference type="PANTHER" id="PTHR13947">
    <property type="entry name" value="GNAT FAMILY N-ACETYLTRANSFERASE"/>
    <property type="match status" value="1"/>
</dbReference>
<evidence type="ECO:0000259" key="2">
    <source>
        <dbReference type="PROSITE" id="PS51186"/>
    </source>
</evidence>
<gene>
    <name evidence="3" type="ORF">MUN78_12605</name>
</gene>
<dbReference type="EMBL" id="CP095045">
    <property type="protein sequence ID" value="UOQ56513.1"/>
    <property type="molecule type" value="Genomic_DNA"/>
</dbReference>